<keyword evidence="3" id="KW-1185">Reference proteome</keyword>
<dbReference type="Pfam" id="PF05962">
    <property type="entry name" value="HutD"/>
    <property type="match status" value="1"/>
</dbReference>
<dbReference type="EMBL" id="BBYR01000012">
    <property type="protein sequence ID" value="GAP34967.1"/>
    <property type="molecule type" value="Genomic_DNA"/>
</dbReference>
<dbReference type="InterPro" id="IPR014710">
    <property type="entry name" value="RmlC-like_jellyroll"/>
</dbReference>
<reference evidence="2 3" key="2">
    <citation type="journal article" date="2016" name="Science">
        <title>A bacterium that degrades and assimilates poly(ethylene terephthalate).</title>
        <authorList>
            <person name="Yoshida S."/>
            <person name="Hiraga K."/>
            <person name="Takehana T."/>
            <person name="Taniguchi I."/>
            <person name="Yamaji H."/>
            <person name="Maeda Y."/>
            <person name="Toyohara K."/>
            <person name="Miyamoto K."/>
            <person name="Kimura Y."/>
            <person name="Oda K."/>
        </authorList>
    </citation>
    <scope>NUCLEOTIDE SEQUENCE [LARGE SCALE GENOMIC DNA]</scope>
    <source>
        <strain evidence="3">NBRC 110686 / TISTR 2288 / 201-F6</strain>
    </source>
</reference>
<evidence type="ECO:0000313" key="2">
    <source>
        <dbReference type="EMBL" id="GAP34967.1"/>
    </source>
</evidence>
<sequence>MNAAPAPRGAGARGRPGVPAAAAPQRLAVDDVPAQPWRNGGGHTRELWTWPADGPWQARLSVADIAADGPFSAFPGIERHFAVLSGEGVELALPGGPRRVGPRDPACRFDGGAAPGCRLLGGPTRDLNLMLRGLDGGLAPVAVGRPWPAPRGAGAVGLVALVAGHLPPGGAAPDQSDAVPDGPSDPCEGAWSLAPWTLARWCGPIPATLHFAPAQAAATRARTTAPPGWWWWVGTPAPAR</sequence>
<dbReference type="RefSeq" id="WP_054019048.1">
    <property type="nucleotide sequence ID" value="NZ_BBYR01000012.1"/>
</dbReference>
<organism evidence="2 3">
    <name type="scientific">Piscinibacter sakaiensis</name>
    <name type="common">Ideonella sakaiensis</name>
    <dbReference type="NCBI Taxonomy" id="1547922"/>
    <lineage>
        <taxon>Bacteria</taxon>
        <taxon>Pseudomonadati</taxon>
        <taxon>Pseudomonadota</taxon>
        <taxon>Betaproteobacteria</taxon>
        <taxon>Burkholderiales</taxon>
        <taxon>Sphaerotilaceae</taxon>
        <taxon>Piscinibacter</taxon>
    </lineage>
</organism>
<dbReference type="InterPro" id="IPR010282">
    <property type="entry name" value="Uncharacterised_HutD/Ves"/>
</dbReference>
<dbReference type="Proteomes" id="UP000037660">
    <property type="component" value="Unassembled WGS sequence"/>
</dbReference>
<evidence type="ECO:0000313" key="3">
    <source>
        <dbReference type="Proteomes" id="UP000037660"/>
    </source>
</evidence>
<proteinExistence type="predicted"/>
<reference evidence="3" key="1">
    <citation type="submission" date="2015-07" db="EMBL/GenBank/DDBJ databases">
        <title>Discovery of a poly(ethylene terephthalate assimilation.</title>
        <authorList>
            <person name="Yoshida S."/>
            <person name="Hiraga K."/>
            <person name="Takehana T."/>
            <person name="Taniguchi I."/>
            <person name="Yamaji H."/>
            <person name="Maeda Y."/>
            <person name="Toyohara K."/>
            <person name="Miyamoto K."/>
            <person name="Kimura Y."/>
            <person name="Oda K."/>
        </authorList>
    </citation>
    <scope>NUCLEOTIDE SEQUENCE [LARGE SCALE GENOMIC DNA]</scope>
    <source>
        <strain evidence="3">NBRC 110686 / TISTR 2288 / 201-F6</strain>
    </source>
</reference>
<dbReference type="InterPro" id="IPR011051">
    <property type="entry name" value="RmlC_Cupin_sf"/>
</dbReference>
<dbReference type="PANTHER" id="PTHR37943">
    <property type="entry name" value="PROTEIN VES"/>
    <property type="match status" value="1"/>
</dbReference>
<evidence type="ECO:0000256" key="1">
    <source>
        <dbReference type="SAM" id="MobiDB-lite"/>
    </source>
</evidence>
<evidence type="ECO:0008006" key="4">
    <source>
        <dbReference type="Google" id="ProtNLM"/>
    </source>
</evidence>
<name>A0A0K8NX38_PISS1</name>
<dbReference type="PANTHER" id="PTHR37943:SF1">
    <property type="entry name" value="PROTEIN VES"/>
    <property type="match status" value="1"/>
</dbReference>
<dbReference type="CDD" id="cd20293">
    <property type="entry name" value="cupin_HutD_N"/>
    <property type="match status" value="1"/>
</dbReference>
<dbReference type="AlphaFoldDB" id="A0A0K8NX38"/>
<dbReference type="STRING" id="1547922.ISF6_0517"/>
<comment type="caution">
    <text evidence="2">The sequence shown here is derived from an EMBL/GenBank/DDBJ whole genome shotgun (WGS) entry which is preliminary data.</text>
</comment>
<protein>
    <recommendedName>
        <fullName evidence="4">HutD family protein</fullName>
    </recommendedName>
</protein>
<feature type="region of interest" description="Disordered" evidence="1">
    <location>
        <begin position="1"/>
        <end position="39"/>
    </location>
</feature>
<accession>A0A0K8NX38</accession>
<dbReference type="SUPFAM" id="SSF51182">
    <property type="entry name" value="RmlC-like cupins"/>
    <property type="match status" value="1"/>
</dbReference>
<feature type="compositionally biased region" description="Low complexity" evidence="1">
    <location>
        <begin position="1"/>
        <end position="24"/>
    </location>
</feature>
<dbReference type="Gene3D" id="2.60.120.10">
    <property type="entry name" value="Jelly Rolls"/>
    <property type="match status" value="1"/>
</dbReference>
<gene>
    <name evidence="2" type="ORF">ISF6_0517</name>
</gene>